<dbReference type="KEGG" id="ttu:TERTU_4441"/>
<dbReference type="STRING" id="377629.TERTU_4441"/>
<dbReference type="InterPro" id="IPR002525">
    <property type="entry name" value="Transp_IS110-like_N"/>
</dbReference>
<accession>C5BJ39</accession>
<organism evidence="3 4">
    <name type="scientific">Teredinibacter turnerae (strain ATCC 39867 / T7901)</name>
    <dbReference type="NCBI Taxonomy" id="377629"/>
    <lineage>
        <taxon>Bacteria</taxon>
        <taxon>Pseudomonadati</taxon>
        <taxon>Pseudomonadota</taxon>
        <taxon>Gammaproteobacteria</taxon>
        <taxon>Cellvibrionales</taxon>
        <taxon>Cellvibrionaceae</taxon>
        <taxon>Teredinibacter</taxon>
    </lineage>
</organism>
<dbReference type="OrthoDB" id="9795150at2"/>
<name>C5BJ39_TERTT</name>
<proteinExistence type="predicted"/>
<dbReference type="Pfam" id="PF02371">
    <property type="entry name" value="Transposase_20"/>
    <property type="match status" value="1"/>
</dbReference>
<dbReference type="NCBIfam" id="NF033542">
    <property type="entry name" value="transpos_IS110"/>
    <property type="match status" value="1"/>
</dbReference>
<evidence type="ECO:0000313" key="4">
    <source>
        <dbReference type="Proteomes" id="UP000009080"/>
    </source>
</evidence>
<sequence>MKTTTETTERNVGIDIGKTTLDIFVLEQDNHWQTDNTEAGVRALAARLARYKLARIVVEATGGYERKLVYALAEKGLPVVVVQPIHVRQFAKAQGILAKTDKLDARVIAEFGAIMKPPIRQIQTKKIRYFRDLLARRRQLMEARTQELNRLDKADKAIQSTHKRLIKILDKEVAWVTAKLERTVGEVTEWQETYEIVTSVPGVGDGVAHTLLGELPELGSLSPREVAALCGLAPFNKDSGSFKGKRRIKGGRAPIRTMLYMAMMCAIQHNPVMKKFYAKLVAAGKHKKVALTACMRKLVTILNAMVRDGRRWQEA</sequence>
<evidence type="ECO:0000259" key="2">
    <source>
        <dbReference type="Pfam" id="PF02371"/>
    </source>
</evidence>
<gene>
    <name evidence="3" type="ordered locus">TERTU_4441</name>
</gene>
<protein>
    <submittedName>
        <fullName evidence="3">Transposase</fullName>
    </submittedName>
</protein>
<dbReference type="PANTHER" id="PTHR33055">
    <property type="entry name" value="TRANSPOSASE FOR INSERTION SEQUENCE ELEMENT IS1111A"/>
    <property type="match status" value="1"/>
</dbReference>
<dbReference type="EMBL" id="CP001614">
    <property type="protein sequence ID" value="ACR10665.2"/>
    <property type="molecule type" value="Genomic_DNA"/>
</dbReference>
<dbReference type="GO" id="GO:0004803">
    <property type="term" value="F:transposase activity"/>
    <property type="evidence" value="ECO:0007669"/>
    <property type="project" value="InterPro"/>
</dbReference>
<dbReference type="GO" id="GO:0006313">
    <property type="term" value="P:DNA transposition"/>
    <property type="evidence" value="ECO:0007669"/>
    <property type="project" value="InterPro"/>
</dbReference>
<dbReference type="PANTHER" id="PTHR33055:SF13">
    <property type="entry name" value="TRANSPOSASE"/>
    <property type="match status" value="1"/>
</dbReference>
<dbReference type="RefSeq" id="WP_015816777.1">
    <property type="nucleotide sequence ID" value="NC_012997.1"/>
</dbReference>
<dbReference type="InterPro" id="IPR047650">
    <property type="entry name" value="Transpos_IS110"/>
</dbReference>
<feature type="domain" description="Transposase IS110-like N-terminal" evidence="1">
    <location>
        <begin position="12"/>
        <end position="153"/>
    </location>
</feature>
<dbReference type="Pfam" id="PF01548">
    <property type="entry name" value="DEDD_Tnp_IS110"/>
    <property type="match status" value="1"/>
</dbReference>
<dbReference type="InterPro" id="IPR003346">
    <property type="entry name" value="Transposase_20"/>
</dbReference>
<dbReference type="HOGENOM" id="CLU_036902_5_1_6"/>
<evidence type="ECO:0000313" key="3">
    <source>
        <dbReference type="EMBL" id="ACR10665.2"/>
    </source>
</evidence>
<dbReference type="GO" id="GO:0003677">
    <property type="term" value="F:DNA binding"/>
    <property type="evidence" value="ECO:0007669"/>
    <property type="project" value="InterPro"/>
</dbReference>
<dbReference type="eggNOG" id="COG3547">
    <property type="taxonomic scope" value="Bacteria"/>
</dbReference>
<feature type="domain" description="Transposase IS116/IS110/IS902 C-terminal" evidence="2">
    <location>
        <begin position="195"/>
        <end position="278"/>
    </location>
</feature>
<keyword evidence="4" id="KW-1185">Reference proteome</keyword>
<dbReference type="Proteomes" id="UP000009080">
    <property type="component" value="Chromosome"/>
</dbReference>
<evidence type="ECO:0000259" key="1">
    <source>
        <dbReference type="Pfam" id="PF01548"/>
    </source>
</evidence>
<dbReference type="AlphaFoldDB" id="C5BJ39"/>
<feature type="unsure residue" description="E or Q" evidence="3">
    <location>
        <position position="225"/>
    </location>
</feature>
<reference evidence="3 4" key="1">
    <citation type="journal article" date="2009" name="PLoS ONE">
        <title>The complete genome of Teredinibacter turnerae T7901: an intracellular endosymbiont of marine wood-boring bivalves (shipworms).</title>
        <authorList>
            <person name="Yang J.C."/>
            <person name="Madupu R."/>
            <person name="Durkin A.S."/>
            <person name="Ekborg N.A."/>
            <person name="Pedamallu C.S."/>
            <person name="Hostetler J.B."/>
            <person name="Radune D."/>
            <person name="Toms B.S."/>
            <person name="Henrissat B."/>
            <person name="Coutinho P.M."/>
            <person name="Schwarz S."/>
            <person name="Field L."/>
            <person name="Trindade-Silva A.E."/>
            <person name="Soares C.A.G."/>
            <person name="Elshahawi S."/>
            <person name="Hanora A."/>
            <person name="Schmidt E.W."/>
            <person name="Haygood M.G."/>
            <person name="Posfai J."/>
            <person name="Benner J."/>
            <person name="Madinger C."/>
            <person name="Nove J."/>
            <person name="Anton B."/>
            <person name="Chaudhary K."/>
            <person name="Foster J."/>
            <person name="Holman A."/>
            <person name="Kumar S."/>
            <person name="Lessard P.A."/>
            <person name="Luyten Y.A."/>
            <person name="Slatko B."/>
            <person name="Wood N."/>
            <person name="Wu B."/>
            <person name="Teplitski M."/>
            <person name="Mougous J.D."/>
            <person name="Ward N."/>
            <person name="Eisen J.A."/>
            <person name="Badger J.H."/>
            <person name="Distel D.L."/>
        </authorList>
    </citation>
    <scope>NUCLEOTIDE SEQUENCE [LARGE SCALE GENOMIC DNA]</scope>
    <source>
        <strain evidence="4">ATCC 39867 / T7901</strain>
    </source>
</reference>